<sequence>MLRPAFPAVLLAALFAAAMVLSGCGVVVATVDTAASVAGSAVSVAGDVVSATAHVATAPFRGGDDETDSKAAE</sequence>
<reference evidence="2 3" key="1">
    <citation type="submission" date="2021-03" db="EMBL/GenBank/DDBJ databases">
        <title>Genomic Encyclopedia of Type Strains, Phase III (KMG-III): the genomes of soil and plant-associated and newly described type strains.</title>
        <authorList>
            <person name="Whitman W."/>
        </authorList>
    </citation>
    <scope>NUCLEOTIDE SEQUENCE [LARGE SCALE GENOMIC DNA]</scope>
    <source>
        <strain evidence="2 3">IMMIB AFH-6</strain>
    </source>
</reference>
<dbReference type="PROSITE" id="PS51257">
    <property type="entry name" value="PROKAR_LIPOPROTEIN"/>
    <property type="match status" value="1"/>
</dbReference>
<dbReference type="RefSeq" id="WP_209770680.1">
    <property type="nucleotide sequence ID" value="NZ_JAGINP010000026.1"/>
</dbReference>
<dbReference type="EMBL" id="JAGINP010000026">
    <property type="protein sequence ID" value="MBP2295992.1"/>
    <property type="molecule type" value="Genomic_DNA"/>
</dbReference>
<protein>
    <submittedName>
        <fullName evidence="2">Uncharacterized protein YceK</fullName>
    </submittedName>
</protein>
<evidence type="ECO:0000313" key="3">
    <source>
        <dbReference type="Proteomes" id="UP000781958"/>
    </source>
</evidence>
<feature type="signal peptide" evidence="1">
    <location>
        <begin position="1"/>
        <end position="29"/>
    </location>
</feature>
<dbReference type="Proteomes" id="UP000781958">
    <property type="component" value="Unassembled WGS sequence"/>
</dbReference>
<keyword evidence="3" id="KW-1185">Reference proteome</keyword>
<evidence type="ECO:0000313" key="2">
    <source>
        <dbReference type="EMBL" id="MBP2295992.1"/>
    </source>
</evidence>
<name>A0ABS4SU83_9PROT</name>
<keyword evidence="1" id="KW-0732">Signal</keyword>
<comment type="caution">
    <text evidence="2">The sequence shown here is derived from an EMBL/GenBank/DDBJ whole genome shotgun (WGS) entry which is preliminary data.</text>
</comment>
<proteinExistence type="predicted"/>
<evidence type="ECO:0000256" key="1">
    <source>
        <dbReference type="SAM" id="SignalP"/>
    </source>
</evidence>
<gene>
    <name evidence="2" type="ORF">J2851_005807</name>
</gene>
<organism evidence="2 3">
    <name type="scientific">Azospirillum rugosum</name>
    <dbReference type="NCBI Taxonomy" id="416170"/>
    <lineage>
        <taxon>Bacteria</taxon>
        <taxon>Pseudomonadati</taxon>
        <taxon>Pseudomonadota</taxon>
        <taxon>Alphaproteobacteria</taxon>
        <taxon>Rhodospirillales</taxon>
        <taxon>Azospirillaceae</taxon>
        <taxon>Azospirillum</taxon>
    </lineage>
</organism>
<accession>A0ABS4SU83</accession>
<feature type="chain" id="PRO_5047015687" evidence="1">
    <location>
        <begin position="30"/>
        <end position="73"/>
    </location>
</feature>